<dbReference type="PROSITE" id="PS50075">
    <property type="entry name" value="CARRIER"/>
    <property type="match status" value="1"/>
</dbReference>
<evidence type="ECO:0000256" key="3">
    <source>
        <dbReference type="ARBA" id="ARBA00022679"/>
    </source>
</evidence>
<sequence length="286" mass="30423">NYAAANVFLDALAQHRHEEGLPATSVAFGLWSDTGMGGLLSQVDRARLLRQGLLPLSAAEGLRAFDAALASGAATVTASRVDTAALRTRRGEIPALLRGLVPASRRLSRQAAGGGDADGLKRQLSGLDTQERLDLLTNLVRGHVGAILGHGSADAVEADRNFNELGFDSLTAVELRNQLNAATGLRLPATLVFDYPTAQAAAGYMAAQLSDDTEIEDPALHEIDRLEELLSSVSDDERRRAVTVRLQSLLLKWTGGESDSASVESRIGSSSAEEIFAFIDNELDLH</sequence>
<keyword evidence="1" id="KW-0596">Phosphopantetheine</keyword>
<accession>A0ABW8M4J8</accession>
<dbReference type="EMBL" id="JBJDQH010000043">
    <property type="protein sequence ID" value="MFK4273123.1"/>
    <property type="molecule type" value="Genomic_DNA"/>
</dbReference>
<feature type="non-terminal residue" evidence="6">
    <location>
        <position position="1"/>
    </location>
</feature>
<dbReference type="InterPro" id="IPR020806">
    <property type="entry name" value="PKS_PP-bd"/>
</dbReference>
<feature type="domain" description="Carrier" evidence="5">
    <location>
        <begin position="134"/>
        <end position="209"/>
    </location>
</feature>
<evidence type="ECO:0000256" key="2">
    <source>
        <dbReference type="ARBA" id="ARBA00022553"/>
    </source>
</evidence>
<dbReference type="Proteomes" id="UP001620295">
    <property type="component" value="Unassembled WGS sequence"/>
</dbReference>
<evidence type="ECO:0000313" key="7">
    <source>
        <dbReference type="Proteomes" id="UP001620295"/>
    </source>
</evidence>
<evidence type="ECO:0000256" key="4">
    <source>
        <dbReference type="ARBA" id="ARBA00023268"/>
    </source>
</evidence>
<dbReference type="InterPro" id="IPR050091">
    <property type="entry name" value="PKS_NRPS_Biosynth_Enz"/>
</dbReference>
<evidence type="ECO:0000259" key="5">
    <source>
        <dbReference type="PROSITE" id="PS50075"/>
    </source>
</evidence>
<dbReference type="InterPro" id="IPR036291">
    <property type="entry name" value="NAD(P)-bd_dom_sf"/>
</dbReference>
<dbReference type="PANTHER" id="PTHR43775">
    <property type="entry name" value="FATTY ACID SYNTHASE"/>
    <property type="match status" value="1"/>
</dbReference>
<gene>
    <name evidence="6" type="ORF">ACI2L5_50975</name>
</gene>
<dbReference type="InterPro" id="IPR009081">
    <property type="entry name" value="PP-bd_ACP"/>
</dbReference>
<dbReference type="SUPFAM" id="SSF47336">
    <property type="entry name" value="ACP-like"/>
    <property type="match status" value="1"/>
</dbReference>
<dbReference type="Pfam" id="PF08659">
    <property type="entry name" value="KR"/>
    <property type="match status" value="1"/>
</dbReference>
<reference evidence="6 7" key="1">
    <citation type="submission" date="2024-11" db="EMBL/GenBank/DDBJ databases">
        <title>The Natural Products Discovery Center: Release of the First 8490 Sequenced Strains for Exploring Actinobacteria Biosynthetic Diversity.</title>
        <authorList>
            <person name="Kalkreuter E."/>
            <person name="Kautsar S.A."/>
            <person name="Yang D."/>
            <person name="Bader C.D."/>
            <person name="Teijaro C.N."/>
            <person name="Fluegel L."/>
            <person name="Davis C.M."/>
            <person name="Simpson J.R."/>
            <person name="Lauterbach L."/>
            <person name="Steele A.D."/>
            <person name="Gui C."/>
            <person name="Meng S."/>
            <person name="Li G."/>
            <person name="Viehrig K."/>
            <person name="Ye F."/>
            <person name="Su P."/>
            <person name="Kiefer A.F."/>
            <person name="Nichols A."/>
            <person name="Cepeda A.J."/>
            <person name="Yan W."/>
            <person name="Fan B."/>
            <person name="Jiang Y."/>
            <person name="Adhikari A."/>
            <person name="Zheng C.-J."/>
            <person name="Schuster L."/>
            <person name="Cowan T.M."/>
            <person name="Smanski M.J."/>
            <person name="Chevrette M.G."/>
            <person name="De Carvalho L.P.S."/>
            <person name="Shen B."/>
        </authorList>
    </citation>
    <scope>NUCLEOTIDE SEQUENCE [LARGE SCALE GENOMIC DNA]</scope>
    <source>
        <strain evidence="6 7">NPDC020863</strain>
    </source>
</reference>
<keyword evidence="2" id="KW-0597">Phosphoprotein</keyword>
<proteinExistence type="predicted"/>
<dbReference type="Pfam" id="PF00550">
    <property type="entry name" value="PP-binding"/>
    <property type="match status" value="1"/>
</dbReference>
<dbReference type="PANTHER" id="PTHR43775:SF51">
    <property type="entry name" value="INACTIVE PHENOLPHTHIOCEROL SYNTHESIS POLYKETIDE SYNTHASE TYPE I PKS1-RELATED"/>
    <property type="match status" value="1"/>
</dbReference>
<dbReference type="InterPro" id="IPR013968">
    <property type="entry name" value="PKS_KR"/>
</dbReference>
<dbReference type="RefSeq" id="WP_404749166.1">
    <property type="nucleotide sequence ID" value="NZ_JBJDQH010000043.1"/>
</dbReference>
<dbReference type="SUPFAM" id="SSF51735">
    <property type="entry name" value="NAD(P)-binding Rossmann-fold domains"/>
    <property type="match status" value="1"/>
</dbReference>
<keyword evidence="7" id="KW-1185">Reference proteome</keyword>
<dbReference type="SMART" id="SM01294">
    <property type="entry name" value="PKS_PP_betabranch"/>
    <property type="match status" value="1"/>
</dbReference>
<dbReference type="InterPro" id="IPR036736">
    <property type="entry name" value="ACP-like_sf"/>
</dbReference>
<dbReference type="InterPro" id="IPR006162">
    <property type="entry name" value="Ppantetheine_attach_site"/>
</dbReference>
<protein>
    <submittedName>
        <fullName evidence="6">Phosphopantetheine-binding protein</fullName>
    </submittedName>
</protein>
<comment type="caution">
    <text evidence="6">The sequence shown here is derived from an EMBL/GenBank/DDBJ whole genome shotgun (WGS) entry which is preliminary data.</text>
</comment>
<name>A0ABW8M4J8_9ACTN</name>
<organism evidence="6 7">
    <name type="scientific">Streptomyces milbemycinicus</name>
    <dbReference type="NCBI Taxonomy" id="476552"/>
    <lineage>
        <taxon>Bacteria</taxon>
        <taxon>Bacillati</taxon>
        <taxon>Actinomycetota</taxon>
        <taxon>Actinomycetes</taxon>
        <taxon>Kitasatosporales</taxon>
        <taxon>Streptomycetaceae</taxon>
        <taxon>Streptomyces</taxon>
    </lineage>
</organism>
<dbReference type="SMART" id="SM00823">
    <property type="entry name" value="PKS_PP"/>
    <property type="match status" value="1"/>
</dbReference>
<dbReference type="PROSITE" id="PS00012">
    <property type="entry name" value="PHOSPHOPANTETHEINE"/>
    <property type="match status" value="1"/>
</dbReference>
<dbReference type="Gene3D" id="3.40.50.720">
    <property type="entry name" value="NAD(P)-binding Rossmann-like Domain"/>
    <property type="match status" value="1"/>
</dbReference>
<evidence type="ECO:0000313" key="6">
    <source>
        <dbReference type="EMBL" id="MFK4273123.1"/>
    </source>
</evidence>
<dbReference type="Gene3D" id="1.10.1200.10">
    <property type="entry name" value="ACP-like"/>
    <property type="match status" value="1"/>
</dbReference>
<keyword evidence="4" id="KW-0511">Multifunctional enzyme</keyword>
<keyword evidence="3" id="KW-0808">Transferase</keyword>
<evidence type="ECO:0000256" key="1">
    <source>
        <dbReference type="ARBA" id="ARBA00022450"/>
    </source>
</evidence>